<protein>
    <submittedName>
        <fullName evidence="1">Uncharacterized protein</fullName>
    </submittedName>
</protein>
<gene>
    <name evidence="1" type="ORF">SAMN04488121_103837</name>
</gene>
<proteinExistence type="predicted"/>
<dbReference type="Proteomes" id="UP000199045">
    <property type="component" value="Unassembled WGS sequence"/>
</dbReference>
<dbReference type="EMBL" id="FNBN01000003">
    <property type="protein sequence ID" value="SDG21250.1"/>
    <property type="molecule type" value="Genomic_DNA"/>
</dbReference>
<reference evidence="2" key="1">
    <citation type="submission" date="2016-10" db="EMBL/GenBank/DDBJ databases">
        <authorList>
            <person name="Varghese N."/>
            <person name="Submissions S."/>
        </authorList>
    </citation>
    <scope>NUCLEOTIDE SEQUENCE [LARGE SCALE GENOMIC DNA]</scope>
    <source>
        <strain evidence="2">DSM 527</strain>
    </source>
</reference>
<sequence length="32" mass="3847">MAYVKAYLGKEIMQRQAEFKWGNNFLQHLSMI</sequence>
<evidence type="ECO:0000313" key="1">
    <source>
        <dbReference type="EMBL" id="SDG21250.1"/>
    </source>
</evidence>
<organism evidence="1 2">
    <name type="scientific">Chitinophaga filiformis</name>
    <name type="common">Myxococcus filiformis</name>
    <name type="synonym">Flexibacter filiformis</name>
    <dbReference type="NCBI Taxonomy" id="104663"/>
    <lineage>
        <taxon>Bacteria</taxon>
        <taxon>Pseudomonadati</taxon>
        <taxon>Bacteroidota</taxon>
        <taxon>Chitinophagia</taxon>
        <taxon>Chitinophagales</taxon>
        <taxon>Chitinophagaceae</taxon>
        <taxon>Chitinophaga</taxon>
    </lineage>
</organism>
<dbReference type="AlphaFoldDB" id="A0A1G7SGB0"/>
<accession>A0A1G7SGB0</accession>
<evidence type="ECO:0000313" key="2">
    <source>
        <dbReference type="Proteomes" id="UP000199045"/>
    </source>
</evidence>
<name>A0A1G7SGB0_CHIFI</name>